<sequence>MLSAAFLLGIIPTLQAAELEVTVTNLTQGIYFTPIIISAHTTDTHIFESGEMASTELQALAEGGDISGVAGMLSGSSADMVENPAAGLLAPGMSTIAMLSNSAGNDYLSLAAMLLPTNDGFVGLDSWEIPIEAGTYTFTLNAYDAGTEANDEIVNGGGALGAPGIPAAPGVGSGTGGTGVTTTEANSVVHIHRGNLGDDDMNGGKSDLNNTVHRWLNPVAQVTVTVK</sequence>
<dbReference type="NCBIfam" id="NF038123">
    <property type="entry name" value="NF038123_dom"/>
    <property type="match status" value="1"/>
</dbReference>
<organism evidence="3 4">
    <name type="scientific">Thalassotalea nanhaiensis</name>
    <dbReference type="NCBI Taxonomy" id="3065648"/>
    <lineage>
        <taxon>Bacteria</taxon>
        <taxon>Pseudomonadati</taxon>
        <taxon>Pseudomonadota</taxon>
        <taxon>Gammaproteobacteria</taxon>
        <taxon>Alteromonadales</taxon>
        <taxon>Colwelliaceae</taxon>
        <taxon>Thalassotalea</taxon>
    </lineage>
</organism>
<dbReference type="EMBL" id="CP134146">
    <property type="protein sequence ID" value="WNC70372.1"/>
    <property type="molecule type" value="Genomic_DNA"/>
</dbReference>
<dbReference type="Gene3D" id="2.60.40.2130">
    <property type="entry name" value="F-spondin domain"/>
    <property type="match status" value="1"/>
</dbReference>
<dbReference type="Pfam" id="PF06468">
    <property type="entry name" value="Spond_N"/>
    <property type="match status" value="1"/>
</dbReference>
<feature type="chain" id="PRO_5045780633" evidence="1">
    <location>
        <begin position="17"/>
        <end position="227"/>
    </location>
</feature>
<dbReference type="InterPro" id="IPR038678">
    <property type="entry name" value="Spondin_N_sf"/>
</dbReference>
<evidence type="ECO:0000313" key="4">
    <source>
        <dbReference type="Proteomes" id="UP001248581"/>
    </source>
</evidence>
<proteinExistence type="predicted"/>
<keyword evidence="1" id="KW-0732">Signal</keyword>
<evidence type="ECO:0000313" key="3">
    <source>
        <dbReference type="EMBL" id="WNC70372.1"/>
    </source>
</evidence>
<reference evidence="4" key="1">
    <citation type="submission" date="2023-09" db="EMBL/GenBank/DDBJ databases">
        <authorList>
            <person name="Li S."/>
            <person name="Li X."/>
            <person name="Zhang C."/>
            <person name="Zhao Z."/>
        </authorList>
    </citation>
    <scope>NUCLEOTIDE SEQUENCE [LARGE SCALE GENOMIC DNA]</scope>
    <source>
        <strain evidence="4">SQ345</strain>
    </source>
</reference>
<keyword evidence="4" id="KW-1185">Reference proteome</keyword>
<feature type="domain" description="Spondin" evidence="2">
    <location>
        <begin position="31"/>
        <end position="149"/>
    </location>
</feature>
<evidence type="ECO:0000259" key="2">
    <source>
        <dbReference type="Pfam" id="PF06468"/>
    </source>
</evidence>
<name>A0ABY9TNL8_9GAMM</name>
<dbReference type="InterPro" id="IPR009465">
    <property type="entry name" value="Spondin_N"/>
</dbReference>
<gene>
    <name evidence="3" type="ORF">RI845_06730</name>
</gene>
<dbReference type="Proteomes" id="UP001248581">
    <property type="component" value="Chromosome"/>
</dbReference>
<accession>A0ABY9TNL8</accession>
<protein>
    <submittedName>
        <fullName evidence="3">Spondin domain-containing protein</fullName>
    </submittedName>
</protein>
<evidence type="ECO:0000256" key="1">
    <source>
        <dbReference type="SAM" id="SignalP"/>
    </source>
</evidence>
<feature type="signal peptide" evidence="1">
    <location>
        <begin position="1"/>
        <end position="16"/>
    </location>
</feature>